<dbReference type="GO" id="GO:0015031">
    <property type="term" value="P:protein transport"/>
    <property type="evidence" value="ECO:0007669"/>
    <property type="project" value="UniProtKB-KW"/>
</dbReference>
<keyword evidence="3" id="KW-0813">Transport</keyword>
<dbReference type="PANTHER" id="PTHR22601">
    <property type="entry name" value="ISP4 LIKE PROTEIN"/>
    <property type="match status" value="1"/>
</dbReference>
<evidence type="ECO:0000256" key="5">
    <source>
        <dbReference type="ARBA" id="ARBA00022856"/>
    </source>
</evidence>
<reference evidence="10" key="1">
    <citation type="submission" date="2022-08" db="EMBL/GenBank/DDBJ databases">
        <authorList>
            <consortium name="DOE Joint Genome Institute"/>
            <person name="Min B."/>
            <person name="Riley R."/>
            <person name="Sierra-Patev S."/>
            <person name="Naranjo-Ortiz M."/>
            <person name="Looney B."/>
            <person name="Konkel Z."/>
            <person name="Slot J.C."/>
            <person name="Sakamoto Y."/>
            <person name="Steenwyk J.L."/>
            <person name="Rokas A."/>
            <person name="Carro J."/>
            <person name="Camarero S."/>
            <person name="Ferreira P."/>
            <person name="Molpeceres G."/>
            <person name="Ruiz-Duenas F.J."/>
            <person name="Serrano A."/>
            <person name="Henrissat B."/>
            <person name="Drula E."/>
            <person name="Hughes K.W."/>
            <person name="Mata J.L."/>
            <person name="Ishikawa N.K."/>
            <person name="Vargas-Isla R."/>
            <person name="Ushijima S."/>
            <person name="Smith C.A."/>
            <person name="Ahrendt S."/>
            <person name="Andreopoulos W."/>
            <person name="He G."/>
            <person name="Labutti K."/>
            <person name="Lipzen A."/>
            <person name="Ng V."/>
            <person name="Sandor L."/>
            <person name="Barry K."/>
            <person name="Martinez A.T."/>
            <person name="Xiao Y."/>
            <person name="Gibbons J.G."/>
            <person name="Terashima K."/>
            <person name="Hibbett D.S."/>
            <person name="Grigoriev I.V."/>
        </authorList>
    </citation>
    <scope>NUCLEOTIDE SEQUENCE</scope>
    <source>
        <strain evidence="10">TFB7829</strain>
    </source>
</reference>
<dbReference type="GO" id="GO:0016020">
    <property type="term" value="C:membrane"/>
    <property type="evidence" value="ECO:0007669"/>
    <property type="project" value="UniProtKB-SubCell"/>
</dbReference>
<sequence>MILASLGKLGLRKNSQSVATTKDSFEDEKTSIKDTAILAVEPYAGIDEKIHLSDVDGESFVGDVYEDARVIDLGDDGKERPIVTANDWSLRLISLEDDPTLPVWTLRLWFLSIGLSCFGAVLSEIFAFRPQTVYVSQLFLQTAAFILGKIMEELLPGPLNPRLPTRNNAFWRFINPGRFNIKEHVGIVIMSAAATHGALAINIFAADDLFYNTTMSPAVAIFTLLGSQLLGYGLGGMMRGFLVYPTSMVFPNLIPTVQMFDVLHRGHDNTLQKKRVKFFWTLFIIIFFWQWIPEYFAPMLTGLSIFCLARKNSAWVTRIFGGASGNEGLGLFSLCFDWNYVGSGGSAYGALFQPIQTQLSLYAGVLICIITFCAVYANNVWNAQNFPFLSQLLFFENGTEYDQTLILNSDFTLNEGKLAVVGLPWYSATQTVTKIGASLSFGATITHIIIWHGQELWSALLAARAGTVEDAHYEKMKVYKEVPFWWYTAMFVASMAIAMATNYTGDSELPWWAFFVSVGFAAFFLPIISALYAILCFVPGTEDIARMLGAALVPGKPRANMYFTLYAYNSTEQGRSMTRDLKMGQYTKLPPRVTFTMQCLGAVIGGKDLLELLLDCDVAYGLLTTHAALLNYLIMKIVIASNREILLSVQGTNVWSGAAIQSFNSDAISWGALAKQLYSPSGRYGIVPMSILIGLAVPIPFWLLHRKWPKAHFDSVITPMITVEIGYLAGGINSSVFNTFLLCIFSQFFIRKYHPRWFRKYNFLLSAALDGGTEVMVFVYSFAVGGAGGRVIDFPNWALNPVGNPDYCKRLT</sequence>
<dbReference type="InterPro" id="IPR004813">
    <property type="entry name" value="OPT"/>
</dbReference>
<evidence type="ECO:0000256" key="7">
    <source>
        <dbReference type="ARBA" id="ARBA00022989"/>
    </source>
</evidence>
<keyword evidence="4 9" id="KW-0812">Transmembrane</keyword>
<feature type="transmembrane region" description="Helical" evidence="9">
    <location>
        <begin position="185"/>
        <end position="205"/>
    </location>
</feature>
<feature type="transmembrane region" description="Helical" evidence="9">
    <location>
        <begin position="684"/>
        <end position="705"/>
    </location>
</feature>
<keyword evidence="7 9" id="KW-1133">Transmembrane helix</keyword>
<dbReference type="NCBIfam" id="TIGR00728">
    <property type="entry name" value="OPT_sfam"/>
    <property type="match status" value="1"/>
</dbReference>
<dbReference type="Proteomes" id="UP001163850">
    <property type="component" value="Unassembled WGS sequence"/>
</dbReference>
<feature type="transmembrane region" description="Helical" evidence="9">
    <location>
        <begin position="217"/>
        <end position="235"/>
    </location>
</feature>
<proteinExistence type="inferred from homology"/>
<dbReference type="EMBL" id="MU801961">
    <property type="protein sequence ID" value="KAJ3985476.1"/>
    <property type="molecule type" value="Genomic_DNA"/>
</dbReference>
<feature type="transmembrane region" description="Helical" evidence="9">
    <location>
        <begin position="108"/>
        <end position="126"/>
    </location>
</feature>
<organism evidence="10 11">
    <name type="scientific">Lentinula detonsa</name>
    <dbReference type="NCBI Taxonomy" id="2804962"/>
    <lineage>
        <taxon>Eukaryota</taxon>
        <taxon>Fungi</taxon>
        <taxon>Dikarya</taxon>
        <taxon>Basidiomycota</taxon>
        <taxon>Agaricomycotina</taxon>
        <taxon>Agaricomycetes</taxon>
        <taxon>Agaricomycetidae</taxon>
        <taxon>Agaricales</taxon>
        <taxon>Marasmiineae</taxon>
        <taxon>Omphalotaceae</taxon>
        <taxon>Lentinula</taxon>
    </lineage>
</organism>
<keyword evidence="8 9" id="KW-0472">Membrane</keyword>
<evidence type="ECO:0000256" key="2">
    <source>
        <dbReference type="ARBA" id="ARBA00008807"/>
    </source>
</evidence>
<accession>A0AA38Q116</accession>
<dbReference type="InterPro" id="IPR004648">
    <property type="entry name" value="Oligpept_transpt"/>
</dbReference>
<comment type="similarity">
    <text evidence="2">Belongs to the oligopeptide OPT transporter family.</text>
</comment>
<name>A0AA38Q116_9AGAR</name>
<keyword evidence="6" id="KW-0653">Protein transport</keyword>
<evidence type="ECO:0000256" key="1">
    <source>
        <dbReference type="ARBA" id="ARBA00004141"/>
    </source>
</evidence>
<dbReference type="AlphaFoldDB" id="A0AA38Q116"/>
<keyword evidence="5" id="KW-0571">Peptide transport</keyword>
<feature type="transmembrane region" description="Helical" evidence="9">
    <location>
        <begin position="484"/>
        <end position="505"/>
    </location>
</feature>
<feature type="transmembrane region" description="Helical" evidence="9">
    <location>
        <begin position="359"/>
        <end position="377"/>
    </location>
</feature>
<evidence type="ECO:0000256" key="3">
    <source>
        <dbReference type="ARBA" id="ARBA00022448"/>
    </source>
</evidence>
<evidence type="ECO:0000256" key="6">
    <source>
        <dbReference type="ARBA" id="ARBA00022927"/>
    </source>
</evidence>
<evidence type="ECO:0000256" key="9">
    <source>
        <dbReference type="SAM" id="Phobius"/>
    </source>
</evidence>
<evidence type="ECO:0000256" key="8">
    <source>
        <dbReference type="ARBA" id="ARBA00023136"/>
    </source>
</evidence>
<protein>
    <submittedName>
        <fullName evidence="10">OPT oligopeptide transporter</fullName>
    </submittedName>
</protein>
<evidence type="ECO:0000313" key="11">
    <source>
        <dbReference type="Proteomes" id="UP001163850"/>
    </source>
</evidence>
<dbReference type="Pfam" id="PF03169">
    <property type="entry name" value="OPT"/>
    <property type="match status" value="2"/>
</dbReference>
<evidence type="ECO:0000256" key="4">
    <source>
        <dbReference type="ARBA" id="ARBA00022692"/>
    </source>
</evidence>
<comment type="caution">
    <text evidence="10">The sequence shown here is derived from an EMBL/GenBank/DDBJ whole genome shotgun (WGS) entry which is preliminary data.</text>
</comment>
<dbReference type="GO" id="GO:0035673">
    <property type="term" value="F:oligopeptide transmembrane transporter activity"/>
    <property type="evidence" value="ECO:0007669"/>
    <property type="project" value="InterPro"/>
</dbReference>
<gene>
    <name evidence="10" type="ORF">F5890DRAFT_1149080</name>
</gene>
<feature type="transmembrane region" description="Helical" evidence="9">
    <location>
        <begin position="511"/>
        <end position="538"/>
    </location>
</feature>
<evidence type="ECO:0000313" key="10">
    <source>
        <dbReference type="EMBL" id="KAJ3985476.1"/>
    </source>
</evidence>
<feature type="transmembrane region" description="Helical" evidence="9">
    <location>
        <begin position="275"/>
        <end position="292"/>
    </location>
</feature>
<feature type="transmembrane region" description="Helical" evidence="9">
    <location>
        <begin position="725"/>
        <end position="750"/>
    </location>
</feature>
<comment type="subcellular location">
    <subcellularLocation>
        <location evidence="1">Membrane</location>
        <topology evidence="1">Multi-pass membrane protein</topology>
    </subcellularLocation>
</comment>